<dbReference type="EC" id="2.7.13.3" evidence="3"/>
<evidence type="ECO:0000256" key="6">
    <source>
        <dbReference type="ARBA" id="ARBA00022679"/>
    </source>
</evidence>
<evidence type="ECO:0000256" key="2">
    <source>
        <dbReference type="ARBA" id="ARBA00006402"/>
    </source>
</evidence>
<dbReference type="InterPro" id="IPR035965">
    <property type="entry name" value="PAS-like_dom_sf"/>
</dbReference>
<dbReference type="Gene3D" id="3.30.565.10">
    <property type="entry name" value="Histidine kinase-like ATPase, C-terminal domain"/>
    <property type="match status" value="1"/>
</dbReference>
<evidence type="ECO:0000256" key="5">
    <source>
        <dbReference type="ARBA" id="ARBA00022606"/>
    </source>
</evidence>
<dbReference type="InterPro" id="IPR013654">
    <property type="entry name" value="PAS_2"/>
</dbReference>
<keyword evidence="5" id="KW-0716">Sensory transduction</keyword>
<dbReference type="EMBL" id="JAPDDT010000009">
    <property type="protein sequence ID" value="MCW1924777.1"/>
    <property type="molecule type" value="Genomic_DNA"/>
</dbReference>
<dbReference type="PANTHER" id="PTHR42878:SF15">
    <property type="entry name" value="BACTERIOPHYTOCHROME"/>
    <property type="match status" value="1"/>
</dbReference>
<comment type="caution">
    <text evidence="12">The sequence shown here is derived from an EMBL/GenBank/DDBJ whole genome shotgun (WGS) entry which is preliminary data.</text>
</comment>
<dbReference type="SMART" id="SM00387">
    <property type="entry name" value="HATPase_c"/>
    <property type="match status" value="1"/>
</dbReference>
<dbReference type="SMART" id="SM00065">
    <property type="entry name" value="GAF"/>
    <property type="match status" value="1"/>
</dbReference>
<dbReference type="InterPro" id="IPR050351">
    <property type="entry name" value="BphY/WalK/GraS-like"/>
</dbReference>
<keyword evidence="4" id="KW-0600">Photoreceptor protein</keyword>
<reference evidence="12 13" key="1">
    <citation type="submission" date="2022-10" db="EMBL/GenBank/DDBJ databases">
        <title>Luteolibacter arcticus strain CCTCC AB 2014275, whole genome shotgun sequencing project.</title>
        <authorList>
            <person name="Zhao G."/>
            <person name="Shen L."/>
        </authorList>
    </citation>
    <scope>NUCLEOTIDE SEQUENCE [LARGE SCALE GENOMIC DNA]</scope>
    <source>
        <strain evidence="12 13">CCTCC AB 2014275</strain>
    </source>
</reference>
<dbReference type="SUPFAM" id="SSF55781">
    <property type="entry name" value="GAF domain-like"/>
    <property type="match status" value="2"/>
</dbReference>
<dbReference type="Gene3D" id="3.30.450.20">
    <property type="entry name" value="PAS domain"/>
    <property type="match status" value="1"/>
</dbReference>
<gene>
    <name evidence="12" type="ORF">OKA05_19585</name>
</gene>
<dbReference type="InterPro" id="IPR013515">
    <property type="entry name" value="Phytochrome_cen-reg"/>
</dbReference>
<sequence length="729" mass="78746">MMEDFSDPDLSRGIQPHGLLIALHGDDFLISQVSANAGHLIGRDPRDLAGASFLDFVDPSARALVEASLREAWRTDPKSFRVAVLPPGKSGAVMTFEAIAHSLPDGITVVEMERDPVPQQWVSPSPGPDSSLRLVSRSLLAVASLVEPVEIAGMLARELQHFTGFDRVLVARLEEDGSGEIVADEHEDGMESLLGLHVPASALPPASRGRFEAGQLRYFHDAAASPVPLVPSICPRNGAPLDLSRAVLRSLSPTWVRQLAALEVASGMTLPLVVDDRLWGLVICQHRRQKYIFHEQRAATRLCALVLSAQIAVKQRALEDGSAAEARERALRLVAGLKDGRGFIETLHGALPAFVALFAADGGAVFSGPDIHTSGSVPEPVALSALRDALKELPSEGPCITDRAGERFSSLAGSLPRAAGVVVIHLGDESWLLTFRDETVRHRHWTRDLSVSGNAGREEVIRGTSAPWPSATTVLVTEVRSGILDLARHSSAGLERSNRELRRFAGVVAHEVKNQLQPGVLALSMLRSGLGHSLSPDFSKIAEMGERSLTGLAKFTAEMLDFAEAEMSDVIEEIDLHSAAEQVVDQLRIGQAENSVSFGISPLPRIRGLRIQMRHVLSNLVRNAVLHGRFGARPLHVQVGSMDHPVHGAVVFVRDDGRGIPIKDQQRMFDYFARGRESQLPGSGIGLAYCAQIIQRQGQRLWVESAPGEGAVFYFTVSLAEGESATPFA</sequence>
<dbReference type="Gene3D" id="3.30.450.40">
    <property type="match status" value="1"/>
</dbReference>
<dbReference type="SUPFAM" id="SSF47384">
    <property type="entry name" value="Homodimeric domain of signal transducing histidine kinase"/>
    <property type="match status" value="1"/>
</dbReference>
<dbReference type="InterPro" id="IPR036097">
    <property type="entry name" value="HisK_dim/P_sf"/>
</dbReference>
<dbReference type="GO" id="GO:0005524">
    <property type="term" value="F:ATP binding"/>
    <property type="evidence" value="ECO:0007669"/>
    <property type="project" value="UniProtKB-KW"/>
</dbReference>
<dbReference type="InterPro" id="IPR005467">
    <property type="entry name" value="His_kinase_dom"/>
</dbReference>
<keyword evidence="13" id="KW-1185">Reference proteome</keyword>
<dbReference type="InterPro" id="IPR043150">
    <property type="entry name" value="Phytochrome_PHY_sf"/>
</dbReference>
<keyword evidence="8" id="KW-0157">Chromophore</keyword>
<dbReference type="PRINTS" id="PR00344">
    <property type="entry name" value="BCTRLSENSOR"/>
</dbReference>
<evidence type="ECO:0000259" key="10">
    <source>
        <dbReference type="PROSITE" id="PS50046"/>
    </source>
</evidence>
<dbReference type="SUPFAM" id="SSF55785">
    <property type="entry name" value="PYP-like sensor domain (PAS domain)"/>
    <property type="match status" value="1"/>
</dbReference>
<dbReference type="Gene3D" id="3.30.450.270">
    <property type="match status" value="1"/>
</dbReference>
<dbReference type="InterPro" id="IPR029016">
    <property type="entry name" value="GAF-like_dom_sf"/>
</dbReference>
<dbReference type="Pfam" id="PF01590">
    <property type="entry name" value="GAF"/>
    <property type="match status" value="1"/>
</dbReference>
<keyword evidence="7" id="KW-0418">Kinase</keyword>
<dbReference type="RefSeq" id="WP_264488886.1">
    <property type="nucleotide sequence ID" value="NZ_JAPDDT010000009.1"/>
</dbReference>
<dbReference type="InterPro" id="IPR003594">
    <property type="entry name" value="HATPase_dom"/>
</dbReference>
<comment type="catalytic activity">
    <reaction evidence="1">
        <text>ATP + protein L-histidine = ADP + protein N-phospho-L-histidine.</text>
        <dbReference type="EC" id="2.7.13.3"/>
    </reaction>
</comment>
<keyword evidence="9" id="KW-0675">Receptor</keyword>
<dbReference type="InterPro" id="IPR003018">
    <property type="entry name" value="GAF"/>
</dbReference>
<evidence type="ECO:0000256" key="1">
    <source>
        <dbReference type="ARBA" id="ARBA00000085"/>
    </source>
</evidence>
<dbReference type="Pfam" id="PF02518">
    <property type="entry name" value="HATPase_c"/>
    <property type="match status" value="1"/>
</dbReference>
<organism evidence="12 13">
    <name type="scientific">Luteolibacter arcticus</name>
    <dbReference type="NCBI Taxonomy" id="1581411"/>
    <lineage>
        <taxon>Bacteria</taxon>
        <taxon>Pseudomonadati</taxon>
        <taxon>Verrucomicrobiota</taxon>
        <taxon>Verrucomicrobiia</taxon>
        <taxon>Verrucomicrobiales</taxon>
        <taxon>Verrucomicrobiaceae</taxon>
        <taxon>Luteolibacter</taxon>
    </lineage>
</organism>
<name>A0ABT3GMQ1_9BACT</name>
<evidence type="ECO:0000256" key="9">
    <source>
        <dbReference type="ARBA" id="ARBA00023170"/>
    </source>
</evidence>
<keyword evidence="6" id="KW-0808">Transferase</keyword>
<evidence type="ECO:0000313" key="12">
    <source>
        <dbReference type="EMBL" id="MCW1924777.1"/>
    </source>
</evidence>
<dbReference type="SUPFAM" id="SSF55874">
    <property type="entry name" value="ATPase domain of HSP90 chaperone/DNA topoisomerase II/histidine kinase"/>
    <property type="match status" value="1"/>
</dbReference>
<feature type="domain" description="Phytochrome chromophore attachment site" evidence="10">
    <location>
        <begin position="147"/>
        <end position="308"/>
    </location>
</feature>
<feature type="domain" description="Histidine kinase" evidence="11">
    <location>
        <begin position="507"/>
        <end position="721"/>
    </location>
</feature>
<protein>
    <recommendedName>
        <fullName evidence="3">histidine kinase</fullName>
        <ecNumber evidence="3">2.7.13.3</ecNumber>
    </recommendedName>
</protein>
<dbReference type="PANTHER" id="PTHR42878">
    <property type="entry name" value="TWO-COMPONENT HISTIDINE KINASE"/>
    <property type="match status" value="1"/>
</dbReference>
<dbReference type="CDD" id="cd00075">
    <property type="entry name" value="HATPase"/>
    <property type="match status" value="1"/>
</dbReference>
<evidence type="ECO:0000256" key="7">
    <source>
        <dbReference type="ARBA" id="ARBA00022777"/>
    </source>
</evidence>
<evidence type="ECO:0000256" key="8">
    <source>
        <dbReference type="ARBA" id="ARBA00022991"/>
    </source>
</evidence>
<evidence type="ECO:0000256" key="4">
    <source>
        <dbReference type="ARBA" id="ARBA00022543"/>
    </source>
</evidence>
<dbReference type="Pfam" id="PF00360">
    <property type="entry name" value="PHY"/>
    <property type="match status" value="1"/>
</dbReference>
<comment type="similarity">
    <text evidence="2">In the N-terminal section; belongs to the phytochrome family.</text>
</comment>
<evidence type="ECO:0000259" key="11">
    <source>
        <dbReference type="PROSITE" id="PS50109"/>
    </source>
</evidence>
<dbReference type="InterPro" id="IPR004358">
    <property type="entry name" value="Sig_transdc_His_kin-like_C"/>
</dbReference>
<dbReference type="Proteomes" id="UP001320876">
    <property type="component" value="Unassembled WGS sequence"/>
</dbReference>
<proteinExistence type="inferred from homology"/>
<evidence type="ECO:0000313" key="13">
    <source>
        <dbReference type="Proteomes" id="UP001320876"/>
    </source>
</evidence>
<dbReference type="PROSITE" id="PS50046">
    <property type="entry name" value="PHYTOCHROME_2"/>
    <property type="match status" value="1"/>
</dbReference>
<keyword evidence="12" id="KW-0067">ATP-binding</keyword>
<dbReference type="PROSITE" id="PS50109">
    <property type="entry name" value="HIS_KIN"/>
    <property type="match status" value="1"/>
</dbReference>
<keyword evidence="12" id="KW-0547">Nucleotide-binding</keyword>
<evidence type="ECO:0000256" key="3">
    <source>
        <dbReference type="ARBA" id="ARBA00012438"/>
    </source>
</evidence>
<dbReference type="InterPro" id="IPR036890">
    <property type="entry name" value="HATPase_C_sf"/>
</dbReference>
<dbReference type="Pfam" id="PF08446">
    <property type="entry name" value="PAS_2"/>
    <property type="match status" value="1"/>
</dbReference>
<dbReference type="InterPro" id="IPR016132">
    <property type="entry name" value="Phyto_chromo_attachment"/>
</dbReference>
<accession>A0ABT3GMQ1</accession>